<keyword evidence="1" id="KW-0812">Transmembrane</keyword>
<dbReference type="EMBL" id="MT449229">
    <property type="protein sequence ID" value="QXU57724.1"/>
    <property type="molecule type" value="Genomic_DNA"/>
</dbReference>
<organism evidence="2">
    <name type="scientific">Omalonyx unguis</name>
    <dbReference type="NCBI Taxonomy" id="1851496"/>
    <lineage>
        <taxon>Eukaryota</taxon>
        <taxon>Metazoa</taxon>
        <taxon>Spiralia</taxon>
        <taxon>Lophotrochozoa</taxon>
        <taxon>Mollusca</taxon>
        <taxon>Gastropoda</taxon>
        <taxon>Heterobranchia</taxon>
        <taxon>Euthyneura</taxon>
        <taxon>Panpulmonata</taxon>
        <taxon>Eupulmonata</taxon>
        <taxon>Stylommatophora</taxon>
        <taxon>Helicina</taxon>
        <taxon>Succineoidea</taxon>
        <taxon>Succineidae</taxon>
        <taxon>Omalonyx</taxon>
    </lineage>
</organism>
<keyword evidence="1" id="KW-0472">Membrane</keyword>
<proteinExistence type="predicted"/>
<evidence type="ECO:0000256" key="1">
    <source>
        <dbReference type="SAM" id="Phobius"/>
    </source>
</evidence>
<name>A0A8F7GLI5_9EUPU</name>
<feature type="transmembrane region" description="Helical" evidence="1">
    <location>
        <begin position="6"/>
        <end position="26"/>
    </location>
</feature>
<dbReference type="AlphaFoldDB" id="A0A8F7GLI5"/>
<sequence>MPQLSPMSILIIYIFITVMILLNILLQSYFMMNKSWKIFFNGS</sequence>
<reference evidence="2" key="1">
    <citation type="journal article" date="2021" name="PLoS ONE">
        <title>The mitochondrial genome of the semi-slug Omalonyx unguis (Gastropoda: Succineidae) and the phylogenetic relationships within Stylommatophora.</title>
        <authorList>
            <person name="Guzman L.B."/>
            <person name="Vogler R.E."/>
            <person name="Beltramino A.A."/>
        </authorList>
    </citation>
    <scope>NUCLEOTIDE SEQUENCE</scope>
</reference>
<keyword evidence="2" id="KW-0496">Mitochondrion</keyword>
<geneLocation type="mitochondrion" evidence="2"/>
<accession>A0A8F7GLI5</accession>
<keyword evidence="1" id="KW-1133">Transmembrane helix</keyword>
<protein>
    <submittedName>
        <fullName evidence="2">ATP synthase F0 subunit 8</fullName>
    </submittedName>
</protein>
<gene>
    <name evidence="2" type="primary">ATP8</name>
</gene>
<evidence type="ECO:0000313" key="2">
    <source>
        <dbReference type="EMBL" id="QXU57724.1"/>
    </source>
</evidence>